<dbReference type="InterPro" id="IPR011330">
    <property type="entry name" value="Glyco_hydro/deAcase_b/a-brl"/>
</dbReference>
<evidence type="ECO:0000259" key="5">
    <source>
        <dbReference type="PROSITE" id="PS51677"/>
    </source>
</evidence>
<keyword evidence="2" id="KW-0677">Repeat</keyword>
<dbReference type="PROSITE" id="PS51272">
    <property type="entry name" value="SLH"/>
    <property type="match status" value="3"/>
</dbReference>
<evidence type="ECO:0000259" key="4">
    <source>
        <dbReference type="PROSITE" id="PS51272"/>
    </source>
</evidence>
<comment type="caution">
    <text evidence="6">The sequence shown here is derived from an EMBL/GenBank/DDBJ whole genome shotgun (WGS) entry which is preliminary data.</text>
</comment>
<feature type="domain" description="SLH" evidence="4">
    <location>
        <begin position="491"/>
        <end position="548"/>
    </location>
</feature>
<evidence type="ECO:0000313" key="6">
    <source>
        <dbReference type="EMBL" id="MEQ2510068.1"/>
    </source>
</evidence>
<protein>
    <submittedName>
        <fullName evidence="6">Polysaccharide deacetylase family protein</fullName>
    </submittedName>
</protein>
<proteinExistence type="predicted"/>
<evidence type="ECO:0000256" key="2">
    <source>
        <dbReference type="ARBA" id="ARBA00022737"/>
    </source>
</evidence>
<organism evidence="6 7">
    <name type="scientific">Faecousia intestinalis</name>
    <dbReference type="NCBI Taxonomy" id="3133167"/>
    <lineage>
        <taxon>Bacteria</taxon>
        <taxon>Bacillati</taxon>
        <taxon>Bacillota</taxon>
        <taxon>Clostridia</taxon>
        <taxon>Eubacteriales</taxon>
        <taxon>Oscillospiraceae</taxon>
        <taxon>Faecousia</taxon>
    </lineage>
</organism>
<dbReference type="InterPro" id="IPR002509">
    <property type="entry name" value="NODB_dom"/>
</dbReference>
<dbReference type="InterPro" id="IPR050248">
    <property type="entry name" value="Polysacc_deacetylase_ArnD"/>
</dbReference>
<dbReference type="Gene3D" id="3.20.20.370">
    <property type="entry name" value="Glycoside hydrolase/deacetylase"/>
    <property type="match status" value="1"/>
</dbReference>
<dbReference type="PANTHER" id="PTHR10587">
    <property type="entry name" value="GLYCOSYL TRANSFERASE-RELATED"/>
    <property type="match status" value="1"/>
</dbReference>
<keyword evidence="3" id="KW-0378">Hydrolase</keyword>
<dbReference type="PANTHER" id="PTHR10587:SF133">
    <property type="entry name" value="CHITIN DEACETYLASE 1-RELATED"/>
    <property type="match status" value="1"/>
</dbReference>
<evidence type="ECO:0000256" key="1">
    <source>
        <dbReference type="ARBA" id="ARBA00022723"/>
    </source>
</evidence>
<dbReference type="Proteomes" id="UP001491552">
    <property type="component" value="Unassembled WGS sequence"/>
</dbReference>
<gene>
    <name evidence="6" type="ORF">WMO66_02190</name>
</gene>
<sequence length="548" mass="59989">MAVPETETRSKGGKLIALTFDDGPGPYTRRLLEGLAKRGVKATFFMLGQQAENYDVTAGLVRDAGHQIASHTYDHPQLSKKTDSQVRWQISHTADILNRITGYGTHYLVRPPYGDYNSRVLSLLDNPAILWSVDPLDWKYRNADTVCTNIVNGAHDGAIVLAHDIHSTTVDGVLMAIDKLQAKGYEFVTVNELFRRRGVSLEKGHTYSSCKPTGTDLGPVNAPTVTEAGGKVTITADKGAVIYYTLDGSSPLASGRVYSGPIEAKAGQTLRAVAAFNLNGSASAETSVQVRGITLKEPTVRALNGKVMISNPNPNSELRYTLDGSAPTERSAVYPSSGLEFFTGILRYRVFAKEGCGQTYTLYLSKSGHLFRDVPTNSWYFESIDRAVSLDLLKGVGDFAYEPDGGLNRAMFVTMLARAVGESLPDSAAGFSDVKGGQWYTAAMSWALRKNLIRGYEDGSYRPEALITREEMCVILDRLMQQRGETLHTGKLSFADTASISVWARDSVARMTALGLIRGAENNRFFPQRTTTRAEAATVMLRIYDHLH</sequence>
<dbReference type="Pfam" id="PF01522">
    <property type="entry name" value="Polysacc_deac_1"/>
    <property type="match status" value="1"/>
</dbReference>
<keyword evidence="7" id="KW-1185">Reference proteome</keyword>
<dbReference type="InterPro" id="IPR026876">
    <property type="entry name" value="Fn3_assoc_repeat"/>
</dbReference>
<name>A0ABV1G3U5_9FIRM</name>
<dbReference type="InterPro" id="IPR059177">
    <property type="entry name" value="GH29D-like_dom"/>
</dbReference>
<feature type="domain" description="SLH" evidence="4">
    <location>
        <begin position="427"/>
        <end position="490"/>
    </location>
</feature>
<dbReference type="SUPFAM" id="SSF88713">
    <property type="entry name" value="Glycoside hydrolase/deacetylase"/>
    <property type="match status" value="1"/>
</dbReference>
<dbReference type="Pfam" id="PF13287">
    <property type="entry name" value="Fn3_assoc"/>
    <property type="match status" value="1"/>
</dbReference>
<dbReference type="EMBL" id="JBBMFF010000114">
    <property type="protein sequence ID" value="MEQ2510068.1"/>
    <property type="molecule type" value="Genomic_DNA"/>
</dbReference>
<dbReference type="CDD" id="cd10954">
    <property type="entry name" value="CE4_CtAXE_like"/>
    <property type="match status" value="1"/>
</dbReference>
<dbReference type="RefSeq" id="WP_349134773.1">
    <property type="nucleotide sequence ID" value="NZ_JBBMFF010000114.1"/>
</dbReference>
<dbReference type="Pfam" id="PF13290">
    <property type="entry name" value="CHB_HEX_C_1"/>
    <property type="match status" value="1"/>
</dbReference>
<feature type="domain" description="SLH" evidence="4">
    <location>
        <begin position="367"/>
        <end position="425"/>
    </location>
</feature>
<dbReference type="PROSITE" id="PS51677">
    <property type="entry name" value="NODB"/>
    <property type="match status" value="1"/>
</dbReference>
<reference evidence="6 7" key="1">
    <citation type="submission" date="2024-03" db="EMBL/GenBank/DDBJ databases">
        <title>Human intestinal bacterial collection.</title>
        <authorList>
            <person name="Pauvert C."/>
            <person name="Hitch T.C.A."/>
            <person name="Clavel T."/>
        </authorList>
    </citation>
    <scope>NUCLEOTIDE SEQUENCE [LARGE SCALE GENOMIC DNA]</scope>
    <source>
        <strain evidence="6 7">CLA-AA-H192</strain>
    </source>
</reference>
<dbReference type="Pfam" id="PF00395">
    <property type="entry name" value="SLH"/>
    <property type="match status" value="3"/>
</dbReference>
<accession>A0ABV1G3U5</accession>
<evidence type="ECO:0000313" key="7">
    <source>
        <dbReference type="Proteomes" id="UP001491552"/>
    </source>
</evidence>
<feature type="domain" description="NodB homology" evidence="5">
    <location>
        <begin position="14"/>
        <end position="188"/>
    </location>
</feature>
<dbReference type="InterPro" id="IPR001119">
    <property type="entry name" value="SLH_dom"/>
</dbReference>
<evidence type="ECO:0000256" key="3">
    <source>
        <dbReference type="ARBA" id="ARBA00022801"/>
    </source>
</evidence>
<keyword evidence="1" id="KW-0479">Metal-binding</keyword>